<gene>
    <name evidence="1" type="ORF">ACOLOM_LOCUS12491</name>
</gene>
<evidence type="ECO:0000313" key="2">
    <source>
        <dbReference type="Proteomes" id="UP000789525"/>
    </source>
</evidence>
<dbReference type="Proteomes" id="UP000789525">
    <property type="component" value="Unassembled WGS sequence"/>
</dbReference>
<accession>A0ACA9QCE9</accession>
<comment type="caution">
    <text evidence="1">The sequence shown here is derived from an EMBL/GenBank/DDBJ whole genome shotgun (WGS) entry which is preliminary data.</text>
</comment>
<keyword evidence="2" id="KW-1185">Reference proteome</keyword>
<feature type="non-terminal residue" evidence="1">
    <location>
        <position position="244"/>
    </location>
</feature>
<feature type="non-terminal residue" evidence="1">
    <location>
        <position position="1"/>
    </location>
</feature>
<reference evidence="1" key="1">
    <citation type="submission" date="2021-06" db="EMBL/GenBank/DDBJ databases">
        <authorList>
            <person name="Kallberg Y."/>
            <person name="Tangrot J."/>
            <person name="Rosling A."/>
        </authorList>
    </citation>
    <scope>NUCLEOTIDE SEQUENCE</scope>
    <source>
        <strain evidence="1">CL356</strain>
    </source>
</reference>
<sequence length="244" mass="27321">EKLQKNRYRNIIDVLNDLHLVFANALHYNEASSQIAKDAAVLKSLFEQLWKDDPYLPNAQPTKQPGRKPGFRAAPLPRMSSFATPMRHSGGFQPSYSTAMATVQVKPIGKPPAPIVAPRLQPLKKGKRKRTQKQGDLPSTSDSRLISRPRRPGSPAFSEINFNSNLEVEDDDSEVPQTHIANEAETDVIVQRLDTTLPKWEPWQQTAENTVILNSGWMTELHGGALQAKLEEFVSRMKSFLNAS</sequence>
<dbReference type="EMBL" id="CAJVPT010050940">
    <property type="protein sequence ID" value="CAG8746855.1"/>
    <property type="molecule type" value="Genomic_DNA"/>
</dbReference>
<name>A0ACA9QCE9_9GLOM</name>
<organism evidence="1 2">
    <name type="scientific">Acaulospora colombiana</name>
    <dbReference type="NCBI Taxonomy" id="27376"/>
    <lineage>
        <taxon>Eukaryota</taxon>
        <taxon>Fungi</taxon>
        <taxon>Fungi incertae sedis</taxon>
        <taxon>Mucoromycota</taxon>
        <taxon>Glomeromycotina</taxon>
        <taxon>Glomeromycetes</taxon>
        <taxon>Diversisporales</taxon>
        <taxon>Acaulosporaceae</taxon>
        <taxon>Acaulospora</taxon>
    </lineage>
</organism>
<protein>
    <submittedName>
        <fullName evidence="1">11261_t:CDS:1</fullName>
    </submittedName>
</protein>
<proteinExistence type="predicted"/>
<evidence type="ECO:0000313" key="1">
    <source>
        <dbReference type="EMBL" id="CAG8746855.1"/>
    </source>
</evidence>